<evidence type="ECO:0000313" key="2">
    <source>
        <dbReference type="WBParaSite" id="PSAMB.scaffold1694size28667.g14449.t1"/>
    </source>
</evidence>
<organism evidence="1 2">
    <name type="scientific">Plectus sambesii</name>
    <dbReference type="NCBI Taxonomy" id="2011161"/>
    <lineage>
        <taxon>Eukaryota</taxon>
        <taxon>Metazoa</taxon>
        <taxon>Ecdysozoa</taxon>
        <taxon>Nematoda</taxon>
        <taxon>Chromadorea</taxon>
        <taxon>Plectida</taxon>
        <taxon>Plectina</taxon>
        <taxon>Plectoidea</taxon>
        <taxon>Plectidae</taxon>
        <taxon>Plectus</taxon>
    </lineage>
</organism>
<reference evidence="2" key="1">
    <citation type="submission" date="2022-11" db="UniProtKB">
        <authorList>
            <consortium name="WormBaseParasite"/>
        </authorList>
    </citation>
    <scope>IDENTIFICATION</scope>
</reference>
<dbReference type="Proteomes" id="UP000887566">
    <property type="component" value="Unplaced"/>
</dbReference>
<name>A0A914V9H6_9BILA</name>
<accession>A0A914V9H6</accession>
<proteinExistence type="predicted"/>
<dbReference type="WBParaSite" id="PSAMB.scaffold1694size28667.g14449.t1">
    <property type="protein sequence ID" value="PSAMB.scaffold1694size28667.g14449.t1"/>
    <property type="gene ID" value="PSAMB.scaffold1694size28667.g14449"/>
</dbReference>
<dbReference type="AlphaFoldDB" id="A0A914V9H6"/>
<evidence type="ECO:0000313" key="1">
    <source>
        <dbReference type="Proteomes" id="UP000887566"/>
    </source>
</evidence>
<keyword evidence="1" id="KW-1185">Reference proteome</keyword>
<sequence length="184" mass="19594">MPASDTGQRKSALIEDKKGAHTALHINDRRRDGRPRRSSDALWCGNGRSQCVAHRGRAACAAAAAAVTAARNAAHLVDRLPLPGAFLFACAAFDTPLDARRRNWAAALNRAPTVSLRHSAHFSAASTDRRSAAVPVIHLTNPPPPPPLAASLKAATRTQPAVRWECAPTKKLSTFSSVVATETR</sequence>
<protein>
    <submittedName>
        <fullName evidence="2">Uncharacterized protein</fullName>
    </submittedName>
</protein>